<evidence type="ECO:0000256" key="1">
    <source>
        <dbReference type="SAM" id="SignalP"/>
    </source>
</evidence>
<dbReference type="OrthoDB" id="10065240at2759"/>
<proteinExistence type="predicted"/>
<gene>
    <name evidence="2" type="ORF">EDS130_LOCUS24364</name>
</gene>
<evidence type="ECO:0000313" key="2">
    <source>
        <dbReference type="EMBL" id="CAF1183189.1"/>
    </source>
</evidence>
<evidence type="ECO:0000313" key="3">
    <source>
        <dbReference type="Proteomes" id="UP000663852"/>
    </source>
</evidence>
<sequence length="181" mass="19357">MASIVFLFLIVSLLSLKDQTAASLSYSCAYRNTSVQFTLLTSAHSASNSASSCSLQQCNGTSADNQTCSLSPTPCFDYRTMNNISYCAPGVDCSVLQPCDNVTHSCASNDSVCIVNSCCSPSAVCLPVLTTEFCSRGKATTFRIESIDDRIIGYTIAALLCMLDTALILSQNDLGHNEERI</sequence>
<name>A0A814V7T9_ADIRI</name>
<dbReference type="Proteomes" id="UP000663852">
    <property type="component" value="Unassembled WGS sequence"/>
</dbReference>
<dbReference type="EMBL" id="CAJNOJ010000138">
    <property type="protein sequence ID" value="CAF1183189.1"/>
    <property type="molecule type" value="Genomic_DNA"/>
</dbReference>
<keyword evidence="1" id="KW-0732">Signal</keyword>
<reference evidence="2" key="1">
    <citation type="submission" date="2021-02" db="EMBL/GenBank/DDBJ databases">
        <authorList>
            <person name="Nowell W R."/>
        </authorList>
    </citation>
    <scope>NUCLEOTIDE SEQUENCE</scope>
</reference>
<accession>A0A814V7T9</accession>
<feature type="signal peptide" evidence="1">
    <location>
        <begin position="1"/>
        <end position="22"/>
    </location>
</feature>
<dbReference type="AlphaFoldDB" id="A0A814V7T9"/>
<feature type="chain" id="PRO_5032844297" evidence="1">
    <location>
        <begin position="23"/>
        <end position="181"/>
    </location>
</feature>
<protein>
    <submittedName>
        <fullName evidence="2">Uncharacterized protein</fullName>
    </submittedName>
</protein>
<organism evidence="2 3">
    <name type="scientific">Adineta ricciae</name>
    <name type="common">Rotifer</name>
    <dbReference type="NCBI Taxonomy" id="249248"/>
    <lineage>
        <taxon>Eukaryota</taxon>
        <taxon>Metazoa</taxon>
        <taxon>Spiralia</taxon>
        <taxon>Gnathifera</taxon>
        <taxon>Rotifera</taxon>
        <taxon>Eurotatoria</taxon>
        <taxon>Bdelloidea</taxon>
        <taxon>Adinetida</taxon>
        <taxon>Adinetidae</taxon>
        <taxon>Adineta</taxon>
    </lineage>
</organism>
<comment type="caution">
    <text evidence="2">The sequence shown here is derived from an EMBL/GenBank/DDBJ whole genome shotgun (WGS) entry which is preliminary data.</text>
</comment>